<feature type="transmembrane region" description="Helical" evidence="7">
    <location>
        <begin position="223"/>
        <end position="242"/>
    </location>
</feature>
<dbReference type="AlphaFoldDB" id="A0AAW0D3P7"/>
<reference evidence="9 10" key="1">
    <citation type="journal article" date="2024" name="J Genomics">
        <title>Draft genome sequencing and assembly of Favolaschia claudopus CIRM-BRFM 2984 isolated from oak limbs.</title>
        <authorList>
            <person name="Navarro D."/>
            <person name="Drula E."/>
            <person name="Chaduli D."/>
            <person name="Cazenave R."/>
            <person name="Ahrendt S."/>
            <person name="Wang J."/>
            <person name="Lipzen A."/>
            <person name="Daum C."/>
            <person name="Barry K."/>
            <person name="Grigoriev I.V."/>
            <person name="Favel A."/>
            <person name="Rosso M.N."/>
            <person name="Martin F."/>
        </authorList>
    </citation>
    <scope>NUCLEOTIDE SEQUENCE [LARGE SCALE GENOMIC DNA]</scope>
    <source>
        <strain evidence="9 10">CIRM-BRFM 2984</strain>
    </source>
</reference>
<feature type="transmembrane region" description="Helical" evidence="7">
    <location>
        <begin position="485"/>
        <end position="506"/>
    </location>
</feature>
<feature type="transmembrane region" description="Helical" evidence="7">
    <location>
        <begin position="95"/>
        <end position="114"/>
    </location>
</feature>
<evidence type="ECO:0000256" key="3">
    <source>
        <dbReference type="ARBA" id="ARBA00022448"/>
    </source>
</evidence>
<dbReference type="Proteomes" id="UP001362999">
    <property type="component" value="Unassembled WGS sequence"/>
</dbReference>
<evidence type="ECO:0000256" key="7">
    <source>
        <dbReference type="SAM" id="Phobius"/>
    </source>
</evidence>
<sequence length="514" mass="55224">DSSLWSMMLNADNSTKEKREPPTVHLETMDHAVDAIYQAKARILNNALQDIGMGRYQWTLFVLTGVGWLSKYSAQIIVSLILVPVINEFHVQGPFLKLSQSIGLLVGAAFWGASVDVWGRRLAFDLTLLIIGIFGVAAGASPNFVTLCALTATWSVGVGGNSPVASSIMIETVPPSHQYLLTVILIWCTLGDLLGSLVALALIGNYSCTPPECSRASNQGWRYFLYTMGGLTILLWVIRFLAFDLGESPKYLIGTGRDEEAVAAIHKIAEYNGKTSGLSVEDLKAQDSNEREHDNVTAPAAVQRKLSVLNSDHLRPLFATRKLACSTGLLALIWGIVGLAYHLYSSFIPYYLSTRGAKFGDGSTFITYRNTVIMCAATVPGPLLAGYLVELPLLGRKGTLAISAAVAGVVILLSTTSRSSNALLGWNCAFGLTSLMMYSVLYGLTPELFPTKDRGTGIALVGSTHRVFSVMAPIIALYADLTTSVPIFIAGALLVVVGLLALLLPFESRGRAAL</sequence>
<evidence type="ECO:0000256" key="6">
    <source>
        <dbReference type="ARBA" id="ARBA00023136"/>
    </source>
</evidence>
<proteinExistence type="inferred from homology"/>
<evidence type="ECO:0000313" key="9">
    <source>
        <dbReference type="EMBL" id="KAK7046985.1"/>
    </source>
</evidence>
<dbReference type="InterPro" id="IPR020846">
    <property type="entry name" value="MFS_dom"/>
</dbReference>
<dbReference type="EMBL" id="JAWWNJ010000010">
    <property type="protein sequence ID" value="KAK7046985.1"/>
    <property type="molecule type" value="Genomic_DNA"/>
</dbReference>
<evidence type="ECO:0000313" key="10">
    <source>
        <dbReference type="Proteomes" id="UP001362999"/>
    </source>
</evidence>
<evidence type="ECO:0000256" key="5">
    <source>
        <dbReference type="ARBA" id="ARBA00022989"/>
    </source>
</evidence>
<dbReference type="GO" id="GO:0022857">
    <property type="term" value="F:transmembrane transporter activity"/>
    <property type="evidence" value="ECO:0007669"/>
    <property type="project" value="InterPro"/>
</dbReference>
<feature type="non-terminal residue" evidence="9">
    <location>
        <position position="1"/>
    </location>
</feature>
<accession>A0AAW0D3P7</accession>
<comment type="caution">
    <text evidence="9">The sequence shown here is derived from an EMBL/GenBank/DDBJ whole genome shotgun (WGS) entry which is preliminary data.</text>
</comment>
<dbReference type="InterPro" id="IPR036259">
    <property type="entry name" value="MFS_trans_sf"/>
</dbReference>
<feature type="transmembrane region" description="Helical" evidence="7">
    <location>
        <begin position="323"/>
        <end position="345"/>
    </location>
</feature>
<keyword evidence="4 7" id="KW-0812">Transmembrane</keyword>
<dbReference type="FunFam" id="1.20.1250.20:FF:000171">
    <property type="entry name" value="MFS general substrate transporter"/>
    <property type="match status" value="1"/>
</dbReference>
<feature type="transmembrane region" description="Helical" evidence="7">
    <location>
        <begin position="423"/>
        <end position="445"/>
    </location>
</feature>
<feature type="transmembrane region" description="Helical" evidence="7">
    <location>
        <begin position="457"/>
        <end position="479"/>
    </location>
</feature>
<keyword evidence="5 7" id="KW-1133">Transmembrane helix</keyword>
<keyword evidence="3" id="KW-0813">Transport</keyword>
<evidence type="ECO:0000256" key="2">
    <source>
        <dbReference type="ARBA" id="ARBA00008335"/>
    </source>
</evidence>
<keyword evidence="10" id="KW-1185">Reference proteome</keyword>
<evidence type="ECO:0000256" key="4">
    <source>
        <dbReference type="ARBA" id="ARBA00022692"/>
    </source>
</evidence>
<dbReference type="InterPro" id="IPR005828">
    <property type="entry name" value="MFS_sugar_transport-like"/>
</dbReference>
<dbReference type="PROSITE" id="PS50850">
    <property type="entry name" value="MFS"/>
    <property type="match status" value="1"/>
</dbReference>
<dbReference type="PANTHER" id="PTHR23511:SF12">
    <property type="entry name" value="TRANSPORTER, PUTATIVE (AFU_ORTHOLOGUE AFUA_7G01740)-RELATED"/>
    <property type="match status" value="1"/>
</dbReference>
<dbReference type="PANTHER" id="PTHR23511">
    <property type="entry name" value="SYNAPTIC VESICLE GLYCOPROTEIN 2"/>
    <property type="match status" value="1"/>
</dbReference>
<feature type="domain" description="Major facilitator superfamily (MFS) profile" evidence="8">
    <location>
        <begin position="59"/>
        <end position="509"/>
    </location>
</feature>
<comment type="subcellular location">
    <subcellularLocation>
        <location evidence="1">Membrane</location>
        <topology evidence="1">Multi-pass membrane protein</topology>
    </subcellularLocation>
</comment>
<organism evidence="9 10">
    <name type="scientific">Favolaschia claudopus</name>
    <dbReference type="NCBI Taxonomy" id="2862362"/>
    <lineage>
        <taxon>Eukaryota</taxon>
        <taxon>Fungi</taxon>
        <taxon>Dikarya</taxon>
        <taxon>Basidiomycota</taxon>
        <taxon>Agaricomycotina</taxon>
        <taxon>Agaricomycetes</taxon>
        <taxon>Agaricomycetidae</taxon>
        <taxon>Agaricales</taxon>
        <taxon>Marasmiineae</taxon>
        <taxon>Mycenaceae</taxon>
        <taxon>Favolaschia</taxon>
    </lineage>
</organism>
<evidence type="ECO:0000256" key="1">
    <source>
        <dbReference type="ARBA" id="ARBA00004141"/>
    </source>
</evidence>
<dbReference type="GO" id="GO:0016020">
    <property type="term" value="C:membrane"/>
    <property type="evidence" value="ECO:0007669"/>
    <property type="project" value="UniProtKB-SubCell"/>
</dbReference>
<dbReference type="CDD" id="cd17316">
    <property type="entry name" value="MFS_SV2_like"/>
    <property type="match status" value="1"/>
</dbReference>
<keyword evidence="6 7" id="KW-0472">Membrane</keyword>
<protein>
    <submittedName>
        <fullName evidence="9">MFS-type transporter PB1E7.08c</fullName>
    </submittedName>
</protein>
<feature type="transmembrane region" description="Helical" evidence="7">
    <location>
        <begin position="365"/>
        <end position="388"/>
    </location>
</feature>
<evidence type="ECO:0000259" key="8">
    <source>
        <dbReference type="PROSITE" id="PS50850"/>
    </source>
</evidence>
<feature type="transmembrane region" description="Helical" evidence="7">
    <location>
        <begin position="126"/>
        <end position="158"/>
    </location>
</feature>
<dbReference type="Pfam" id="PF00083">
    <property type="entry name" value="Sugar_tr"/>
    <property type="match status" value="1"/>
</dbReference>
<dbReference type="Gene3D" id="1.20.1250.20">
    <property type="entry name" value="MFS general substrate transporter like domains"/>
    <property type="match status" value="1"/>
</dbReference>
<feature type="transmembrane region" description="Helical" evidence="7">
    <location>
        <begin position="58"/>
        <end position="83"/>
    </location>
</feature>
<gene>
    <name evidence="9" type="ORF">R3P38DRAFT_2877506</name>
</gene>
<dbReference type="SUPFAM" id="SSF103473">
    <property type="entry name" value="MFS general substrate transporter"/>
    <property type="match status" value="1"/>
</dbReference>
<comment type="similarity">
    <text evidence="2">Belongs to the major facilitator superfamily.</text>
</comment>
<feature type="transmembrane region" description="Helical" evidence="7">
    <location>
        <begin position="400"/>
        <end position="417"/>
    </location>
</feature>
<feature type="transmembrane region" description="Helical" evidence="7">
    <location>
        <begin position="179"/>
        <end position="203"/>
    </location>
</feature>
<name>A0AAW0D3P7_9AGAR</name>